<evidence type="ECO:0000313" key="2">
    <source>
        <dbReference type="EMBL" id="GEC99556.1"/>
    </source>
</evidence>
<evidence type="ECO:0000313" key="3">
    <source>
        <dbReference type="Proteomes" id="UP000315730"/>
    </source>
</evidence>
<protein>
    <submittedName>
        <fullName evidence="2">Uncharacterized protein</fullName>
    </submittedName>
</protein>
<dbReference type="Proteomes" id="UP000315730">
    <property type="component" value="Unassembled WGS sequence"/>
</dbReference>
<feature type="region of interest" description="Disordered" evidence="1">
    <location>
        <begin position="43"/>
        <end position="72"/>
    </location>
</feature>
<accession>A0A4Y4D4M8</accession>
<comment type="caution">
    <text evidence="2">The sequence shown here is derived from an EMBL/GenBank/DDBJ whole genome shotgun (WGS) entry which is preliminary data.</text>
</comment>
<keyword evidence="3" id="KW-1185">Reference proteome</keyword>
<dbReference type="EMBL" id="BJNW01000014">
    <property type="protein sequence ID" value="GEC99556.1"/>
    <property type="molecule type" value="Genomic_DNA"/>
</dbReference>
<organism evidence="2 3">
    <name type="scientific">Kocuria varians</name>
    <name type="common">Micrococcus varians</name>
    <dbReference type="NCBI Taxonomy" id="1272"/>
    <lineage>
        <taxon>Bacteria</taxon>
        <taxon>Bacillati</taxon>
        <taxon>Actinomycetota</taxon>
        <taxon>Actinomycetes</taxon>
        <taxon>Micrococcales</taxon>
        <taxon>Micrococcaceae</taxon>
        <taxon>Kocuria</taxon>
    </lineage>
</organism>
<dbReference type="AlphaFoldDB" id="A0A4Y4D4M8"/>
<gene>
    <name evidence="2" type="ORF">KVA01_17110</name>
</gene>
<reference evidence="2 3" key="1">
    <citation type="submission" date="2019-06" db="EMBL/GenBank/DDBJ databases">
        <title>Whole genome shotgun sequence of Kocuria varians NBRC 15358.</title>
        <authorList>
            <person name="Hosoyama A."/>
            <person name="Uohara A."/>
            <person name="Ohji S."/>
            <person name="Ichikawa N."/>
        </authorList>
    </citation>
    <scope>NUCLEOTIDE SEQUENCE [LARGE SCALE GENOMIC DNA]</scope>
    <source>
        <strain evidence="2 3">NBRC 15358</strain>
    </source>
</reference>
<evidence type="ECO:0000256" key="1">
    <source>
        <dbReference type="SAM" id="MobiDB-lite"/>
    </source>
</evidence>
<sequence length="72" mass="7336">MAQFMISVFHQPGVQSAGAAYGSEEDMQAAFAAVTQFNADLPGGGPVGLRRVTDSPGIRHHSGLSRAGPPGA</sequence>
<name>A0A4Y4D4M8_KOCVA</name>
<proteinExistence type="predicted"/>